<comment type="caution">
    <text evidence="1">The sequence shown here is derived from an EMBL/GenBank/DDBJ whole genome shotgun (WGS) entry which is preliminary data.</text>
</comment>
<gene>
    <name evidence="1" type="ORF">HF257_05695</name>
</gene>
<dbReference type="InterPro" id="IPR009678">
    <property type="entry name" value="Phage_tail_completion_R"/>
</dbReference>
<dbReference type="Pfam" id="PF06891">
    <property type="entry name" value="P2_Phage_GpR"/>
    <property type="match status" value="1"/>
</dbReference>
<accession>A0A7X1DXL3</accession>
<organism evidence="1 2">
    <name type="scientific">Pseudomonas cremoris</name>
    <dbReference type="NCBI Taxonomy" id="2724178"/>
    <lineage>
        <taxon>Bacteria</taxon>
        <taxon>Pseudomonadati</taxon>
        <taxon>Pseudomonadota</taxon>
        <taxon>Gammaproteobacteria</taxon>
        <taxon>Pseudomonadales</taxon>
        <taxon>Pseudomonadaceae</taxon>
        <taxon>Pseudomonas</taxon>
    </lineage>
</organism>
<name>A0A7X1DXL3_9PSED</name>
<dbReference type="EMBL" id="JAAXCY010000002">
    <property type="protein sequence ID" value="MBC2405487.1"/>
    <property type="molecule type" value="Genomic_DNA"/>
</dbReference>
<dbReference type="Proteomes" id="UP000520513">
    <property type="component" value="Unassembled WGS sequence"/>
</dbReference>
<dbReference type="RefSeq" id="WP_185712044.1">
    <property type="nucleotide sequence ID" value="NZ_JAAXCY010000002.1"/>
</dbReference>
<protein>
    <submittedName>
        <fullName evidence="1">Phage tail protein</fullName>
    </submittedName>
</protein>
<evidence type="ECO:0000313" key="2">
    <source>
        <dbReference type="Proteomes" id="UP000520513"/>
    </source>
</evidence>
<reference evidence="1 2" key="1">
    <citation type="submission" date="2020-04" db="EMBL/GenBank/DDBJ databases">
        <title>Pseudomonas crami sp. nov., a novel proteolytic bacterial species isolated from cream.</title>
        <authorList>
            <person name="Hofmann K."/>
            <person name="Woller A."/>
            <person name="Huptas C."/>
            <person name="Wenning M."/>
            <person name="Scherer S."/>
            <person name="Doll E.V."/>
        </authorList>
    </citation>
    <scope>NUCLEOTIDE SEQUENCE [LARGE SCALE GENOMIC DNA]</scope>
    <source>
        <strain evidence="1 2">WS 5106</strain>
    </source>
</reference>
<dbReference type="AlphaFoldDB" id="A0A7X1DXL3"/>
<proteinExistence type="predicted"/>
<sequence length="147" mass="16693">MNKLRALTAYLIEQNLVPPEQLDSFTEQVTLDLIWKPGKSGMHMGDMRYRAVIVMERFAENPVLLMALVGAWLETFDPDRDDLPAPNFTVEPLDNDLFDVELTLEFQEGQYLTEDPDGPIKVGSKQYGLIPYVLWTAEHGEVRSHGA</sequence>
<evidence type="ECO:0000313" key="1">
    <source>
        <dbReference type="EMBL" id="MBC2405487.1"/>
    </source>
</evidence>